<evidence type="ECO:0000313" key="5">
    <source>
        <dbReference type="Proteomes" id="UP001589568"/>
    </source>
</evidence>
<evidence type="ECO:0000259" key="3">
    <source>
        <dbReference type="Pfam" id="PF00440"/>
    </source>
</evidence>
<dbReference type="InterPro" id="IPR001647">
    <property type="entry name" value="HTH_TetR"/>
</dbReference>
<dbReference type="InterPro" id="IPR036271">
    <property type="entry name" value="Tet_transcr_reg_TetR-rel_C_sf"/>
</dbReference>
<organism evidence="4 5">
    <name type="scientific">Nonomuraea salmonea</name>
    <dbReference type="NCBI Taxonomy" id="46181"/>
    <lineage>
        <taxon>Bacteria</taxon>
        <taxon>Bacillati</taxon>
        <taxon>Actinomycetota</taxon>
        <taxon>Actinomycetes</taxon>
        <taxon>Streptosporangiales</taxon>
        <taxon>Streptosporangiaceae</taxon>
        <taxon>Nonomuraea</taxon>
    </lineage>
</organism>
<dbReference type="Pfam" id="PF00440">
    <property type="entry name" value="TetR_N"/>
    <property type="match status" value="1"/>
</dbReference>
<dbReference type="Proteomes" id="UP001589568">
    <property type="component" value="Unassembled WGS sequence"/>
</dbReference>
<feature type="compositionally biased region" description="Low complexity" evidence="2">
    <location>
        <begin position="218"/>
        <end position="234"/>
    </location>
</feature>
<protein>
    <submittedName>
        <fullName evidence="4">TetR/AcrR family transcriptional regulator</fullName>
    </submittedName>
</protein>
<sequence>MRTGGRPASFTVADVIAAGKRIGLNELTMQRVADALGVTTAAIYRHVPSRSALETLVGEAILGELRLTDDPAQPLVPHLVGFALQLRRFTHDHPGTAGYMLRLFPRGQSGIRLMEQELRALGERGYDPAAATVIASGIATIALGVSVAEQEQAAVAGSEVVEHALTAITGSALLRQAKAGIPHHTSEDYFMLLLTSAAEGLVARLPPGAPIPAPDQPQAPAGGPATIPITEKTP</sequence>
<dbReference type="RefSeq" id="WP_379482407.1">
    <property type="nucleotide sequence ID" value="NZ_JBHMCF010000002.1"/>
</dbReference>
<reference evidence="4 5" key="1">
    <citation type="submission" date="2024-09" db="EMBL/GenBank/DDBJ databases">
        <authorList>
            <person name="Sun Q."/>
            <person name="Mori K."/>
        </authorList>
    </citation>
    <scope>NUCLEOTIDE SEQUENCE [LARGE SCALE GENOMIC DNA]</scope>
    <source>
        <strain evidence="4 5">JCM 3324</strain>
    </source>
</reference>
<gene>
    <name evidence="4" type="ORF">ACFFR3_00365</name>
</gene>
<dbReference type="SUPFAM" id="SSF46689">
    <property type="entry name" value="Homeodomain-like"/>
    <property type="match status" value="1"/>
</dbReference>
<evidence type="ECO:0000256" key="1">
    <source>
        <dbReference type="ARBA" id="ARBA00023125"/>
    </source>
</evidence>
<accession>A0ABV5NDQ5</accession>
<dbReference type="EMBL" id="JBHMCF010000002">
    <property type="protein sequence ID" value="MFB9467934.1"/>
    <property type="molecule type" value="Genomic_DNA"/>
</dbReference>
<dbReference type="InterPro" id="IPR009057">
    <property type="entry name" value="Homeodomain-like_sf"/>
</dbReference>
<evidence type="ECO:0000313" key="4">
    <source>
        <dbReference type="EMBL" id="MFB9467934.1"/>
    </source>
</evidence>
<comment type="caution">
    <text evidence="4">The sequence shown here is derived from an EMBL/GenBank/DDBJ whole genome shotgun (WGS) entry which is preliminary data.</text>
</comment>
<feature type="compositionally biased region" description="Pro residues" evidence="2">
    <location>
        <begin position="207"/>
        <end position="217"/>
    </location>
</feature>
<feature type="domain" description="HTH tetR-type" evidence="3">
    <location>
        <begin position="23"/>
        <end position="53"/>
    </location>
</feature>
<name>A0ABV5NDQ5_9ACTN</name>
<feature type="region of interest" description="Disordered" evidence="2">
    <location>
        <begin position="206"/>
        <end position="234"/>
    </location>
</feature>
<keyword evidence="5" id="KW-1185">Reference proteome</keyword>
<keyword evidence="1" id="KW-0238">DNA-binding</keyword>
<evidence type="ECO:0000256" key="2">
    <source>
        <dbReference type="SAM" id="MobiDB-lite"/>
    </source>
</evidence>
<dbReference type="SUPFAM" id="SSF48498">
    <property type="entry name" value="Tetracyclin repressor-like, C-terminal domain"/>
    <property type="match status" value="1"/>
</dbReference>
<dbReference type="Gene3D" id="1.10.357.10">
    <property type="entry name" value="Tetracycline Repressor, domain 2"/>
    <property type="match status" value="1"/>
</dbReference>
<proteinExistence type="predicted"/>